<gene>
    <name evidence="2" type="ORF">OLEA9_A098263</name>
</gene>
<evidence type="ECO:0000313" key="2">
    <source>
        <dbReference type="EMBL" id="CAA2988590.1"/>
    </source>
</evidence>
<dbReference type="Proteomes" id="UP000594638">
    <property type="component" value="Unassembled WGS sequence"/>
</dbReference>
<comment type="caution">
    <text evidence="2">The sequence shown here is derived from an EMBL/GenBank/DDBJ whole genome shotgun (WGS) entry which is preliminary data.</text>
</comment>
<accession>A0A8S0SBJ8</accession>
<evidence type="ECO:0000256" key="1">
    <source>
        <dbReference type="SAM" id="MobiDB-lite"/>
    </source>
</evidence>
<name>A0A8S0SBJ8_OLEEU</name>
<evidence type="ECO:0000313" key="3">
    <source>
        <dbReference type="Proteomes" id="UP000594638"/>
    </source>
</evidence>
<protein>
    <submittedName>
        <fullName evidence="2">Uncharacterized protein</fullName>
    </submittedName>
</protein>
<dbReference type="EMBL" id="CACTIH010004007">
    <property type="protein sequence ID" value="CAA2988590.1"/>
    <property type="molecule type" value="Genomic_DNA"/>
</dbReference>
<dbReference type="AlphaFoldDB" id="A0A8S0SBJ8"/>
<dbReference type="Gramene" id="OE9A098263T1">
    <property type="protein sequence ID" value="OE9A098263C1"/>
    <property type="gene ID" value="OE9A098263"/>
</dbReference>
<feature type="compositionally biased region" description="Low complexity" evidence="1">
    <location>
        <begin position="80"/>
        <end position="94"/>
    </location>
</feature>
<proteinExistence type="predicted"/>
<organism evidence="2 3">
    <name type="scientific">Olea europaea subsp. europaea</name>
    <dbReference type="NCBI Taxonomy" id="158383"/>
    <lineage>
        <taxon>Eukaryota</taxon>
        <taxon>Viridiplantae</taxon>
        <taxon>Streptophyta</taxon>
        <taxon>Embryophyta</taxon>
        <taxon>Tracheophyta</taxon>
        <taxon>Spermatophyta</taxon>
        <taxon>Magnoliopsida</taxon>
        <taxon>eudicotyledons</taxon>
        <taxon>Gunneridae</taxon>
        <taxon>Pentapetalae</taxon>
        <taxon>asterids</taxon>
        <taxon>lamiids</taxon>
        <taxon>Lamiales</taxon>
        <taxon>Oleaceae</taxon>
        <taxon>Oleeae</taxon>
        <taxon>Olea</taxon>
    </lineage>
</organism>
<keyword evidence="3" id="KW-1185">Reference proteome</keyword>
<reference evidence="2 3" key="1">
    <citation type="submission" date="2019-12" db="EMBL/GenBank/DDBJ databases">
        <authorList>
            <person name="Alioto T."/>
            <person name="Alioto T."/>
            <person name="Gomez Garrido J."/>
        </authorList>
    </citation>
    <scope>NUCLEOTIDE SEQUENCE [LARGE SCALE GENOMIC DNA]</scope>
</reference>
<feature type="region of interest" description="Disordered" evidence="1">
    <location>
        <begin position="76"/>
        <end position="115"/>
    </location>
</feature>
<sequence length="115" mass="13026">MELLPSNPPPCAYAPSPFFLSHQQRQHHCRPTVHKHPSHTVARQMEANGSGQKERRSANQALVIQCRVPQLKAVARKMNSNEQPSTNTSSSNSPRKCTRRTTRRTTIDKHHVITL</sequence>
<feature type="compositionally biased region" description="Basic and acidic residues" evidence="1">
    <location>
        <begin position="105"/>
        <end position="115"/>
    </location>
</feature>